<dbReference type="InterPro" id="IPR000742">
    <property type="entry name" value="EGF"/>
</dbReference>
<keyword evidence="1 2" id="KW-1015">Disulfide bond</keyword>
<proteinExistence type="predicted"/>
<evidence type="ECO:0000256" key="1">
    <source>
        <dbReference type="ARBA" id="ARBA00023157"/>
    </source>
</evidence>
<feature type="signal peptide" evidence="3">
    <location>
        <begin position="1"/>
        <end position="19"/>
    </location>
</feature>
<comment type="caution">
    <text evidence="5">The sequence shown here is derived from an EMBL/GenBank/DDBJ whole genome shotgun (WGS) entry which is preliminary data.</text>
</comment>
<dbReference type="InterPro" id="IPR051830">
    <property type="entry name" value="NOTCH_homolog"/>
</dbReference>
<evidence type="ECO:0000256" key="3">
    <source>
        <dbReference type="SAM" id="SignalP"/>
    </source>
</evidence>
<dbReference type="PROSITE" id="PS00010">
    <property type="entry name" value="ASX_HYDROXYL"/>
    <property type="match status" value="1"/>
</dbReference>
<keyword evidence="2" id="KW-0245">EGF-like domain</keyword>
<reference evidence="5" key="1">
    <citation type="submission" date="2021-02" db="EMBL/GenBank/DDBJ databases">
        <authorList>
            <person name="Nowell W R."/>
        </authorList>
    </citation>
    <scope>NUCLEOTIDE SEQUENCE</scope>
</reference>
<dbReference type="Proteomes" id="UP000663852">
    <property type="component" value="Unassembled WGS sequence"/>
</dbReference>
<evidence type="ECO:0000259" key="4">
    <source>
        <dbReference type="PROSITE" id="PS50026"/>
    </source>
</evidence>
<dbReference type="PANTHER" id="PTHR24033">
    <property type="entry name" value="EGF-LIKE DOMAIN-CONTAINING PROTEIN"/>
    <property type="match status" value="1"/>
</dbReference>
<feature type="disulfide bond" evidence="2">
    <location>
        <begin position="49"/>
        <end position="58"/>
    </location>
</feature>
<name>A0A815GS83_ADIRI</name>
<dbReference type="Gene3D" id="2.10.25.10">
    <property type="entry name" value="Laminin"/>
    <property type="match status" value="4"/>
</dbReference>
<keyword evidence="3" id="KW-0732">Signal</keyword>
<protein>
    <recommendedName>
        <fullName evidence="4">EGF-like domain-containing protein</fullName>
    </recommendedName>
</protein>
<evidence type="ECO:0000313" key="5">
    <source>
        <dbReference type="EMBL" id="CAF1342269.1"/>
    </source>
</evidence>
<feature type="domain" description="EGF-like" evidence="4">
    <location>
        <begin position="23"/>
        <end position="59"/>
    </location>
</feature>
<dbReference type="PROSITE" id="PS00022">
    <property type="entry name" value="EGF_1"/>
    <property type="match status" value="4"/>
</dbReference>
<evidence type="ECO:0000256" key="2">
    <source>
        <dbReference type="PROSITE-ProRule" id="PRU00076"/>
    </source>
</evidence>
<dbReference type="AlphaFoldDB" id="A0A815GS83"/>
<feature type="disulfide bond" evidence="2">
    <location>
        <begin position="107"/>
        <end position="116"/>
    </location>
</feature>
<dbReference type="PROSITE" id="PS50026">
    <property type="entry name" value="EGF_3"/>
    <property type="match status" value="4"/>
</dbReference>
<sequence length="306" mass="33154">MFVQLTVFGILLCQNLVQSYPSNDPRCLNYCSNENGICLIENDQPICYCLPEWEGEHCNLIRKSNEKVPLMSRIMTRNTPCTFVPDLCKNAGVCYLDETTKKLACKCPYPFDGTRCGEYSVCFNYCYNSGVCTVEGDGLSKEPKCDCKGTGYEGSRCQQQETTTAPPTTTTTTITTTTGSTTTDIICSYLPDGYCNSGSCVVENNRARCQCPSTHTGDQCENAVGGTVVPGQTNPTVNPPQSTATLFPGQTNPPINPGQSSTSPPAGITCAQNPCRNNRPCYNNGNSYFCYCGSQFSGTNCETLQG</sequence>
<comment type="caution">
    <text evidence="2">Lacks conserved residue(s) required for the propagation of feature annotation.</text>
</comment>
<feature type="domain" description="EGF-like" evidence="4">
    <location>
        <begin position="266"/>
        <end position="302"/>
    </location>
</feature>
<accession>A0A815GS83</accession>
<dbReference type="PANTHER" id="PTHR24033:SF151">
    <property type="entry name" value="NOTCH 2"/>
    <property type="match status" value="1"/>
</dbReference>
<feature type="disulfide bond" evidence="2">
    <location>
        <begin position="122"/>
        <end position="132"/>
    </location>
</feature>
<dbReference type="OrthoDB" id="382013at2759"/>
<feature type="domain" description="EGF-like" evidence="4">
    <location>
        <begin position="118"/>
        <end position="158"/>
    </location>
</feature>
<dbReference type="EMBL" id="CAJNOJ010000255">
    <property type="protein sequence ID" value="CAF1342269.1"/>
    <property type="molecule type" value="Genomic_DNA"/>
</dbReference>
<evidence type="ECO:0000313" key="6">
    <source>
        <dbReference type="Proteomes" id="UP000663852"/>
    </source>
</evidence>
<feature type="disulfide bond" evidence="2">
    <location>
        <begin position="292"/>
        <end position="301"/>
    </location>
</feature>
<dbReference type="PROSITE" id="PS01186">
    <property type="entry name" value="EGF_2"/>
    <property type="match status" value="1"/>
</dbReference>
<dbReference type="SUPFAM" id="SSF57196">
    <property type="entry name" value="EGF/Laminin"/>
    <property type="match status" value="4"/>
</dbReference>
<organism evidence="5 6">
    <name type="scientific">Adineta ricciae</name>
    <name type="common">Rotifer</name>
    <dbReference type="NCBI Taxonomy" id="249248"/>
    <lineage>
        <taxon>Eukaryota</taxon>
        <taxon>Metazoa</taxon>
        <taxon>Spiralia</taxon>
        <taxon>Gnathifera</taxon>
        <taxon>Rotifera</taxon>
        <taxon>Eurotatoria</taxon>
        <taxon>Bdelloidea</taxon>
        <taxon>Adinetida</taxon>
        <taxon>Adinetidae</taxon>
        <taxon>Adineta</taxon>
    </lineage>
</organism>
<feature type="chain" id="PRO_5032439750" description="EGF-like domain-containing protein" evidence="3">
    <location>
        <begin position="20"/>
        <end position="306"/>
    </location>
</feature>
<feature type="domain" description="EGF-like" evidence="4">
    <location>
        <begin position="77"/>
        <end position="117"/>
    </location>
</feature>
<dbReference type="SMART" id="SM00181">
    <property type="entry name" value="EGF"/>
    <property type="match status" value="5"/>
</dbReference>
<gene>
    <name evidence="5" type="ORF">EDS130_LOCUS32804</name>
</gene>
<feature type="disulfide bond" evidence="2">
    <location>
        <begin position="88"/>
        <end position="105"/>
    </location>
</feature>
<dbReference type="InterPro" id="IPR000152">
    <property type="entry name" value="EGF-type_Asp/Asn_hydroxyl_site"/>
</dbReference>